<organism evidence="1 2">
    <name type="scientific">Limnobaculum zhutongyuii</name>
    <dbReference type="NCBI Taxonomy" id="2498113"/>
    <lineage>
        <taxon>Bacteria</taxon>
        <taxon>Pseudomonadati</taxon>
        <taxon>Pseudomonadota</taxon>
        <taxon>Gammaproteobacteria</taxon>
        <taxon>Enterobacterales</taxon>
        <taxon>Budviciaceae</taxon>
        <taxon>Limnobaculum</taxon>
    </lineage>
</organism>
<keyword evidence="2" id="KW-1185">Reference proteome</keyword>
<protein>
    <submittedName>
        <fullName evidence="1">Uncharacterized protein</fullName>
    </submittedName>
</protein>
<dbReference type="OrthoDB" id="2043985at2"/>
<dbReference type="EMBL" id="CP034752">
    <property type="protein sequence ID" value="QBH95470.1"/>
    <property type="molecule type" value="Genomic_DNA"/>
</dbReference>
<evidence type="ECO:0000313" key="2">
    <source>
        <dbReference type="Proteomes" id="UP000293154"/>
    </source>
</evidence>
<dbReference type="RefSeq" id="WP_130590461.1">
    <property type="nucleotide sequence ID" value="NZ_CP034752.1"/>
</dbReference>
<accession>A0A411WGP4</accession>
<dbReference type="AlphaFoldDB" id="A0A411WGP4"/>
<proteinExistence type="predicted"/>
<sequence>MKLKIAALTFELQDAGNTIQLLPAGKFRATDGRPFECDDWFIDADIAASLIAKALAKANRLPIDYEHQTLKSAQNGKPAPAAGWFKQMEWRDVVGLFAIDVDWTTDAAKMIAAKEYRYISAVFIYDKTTGRVIEVLHAALTNTPALDGMEEVTLAAASYAAGYLADLSRNPQLNIEDTTAMEDLLEQLRWMLNLPLSATLEEVKAELQKLIDKLTDGAGTTAASVNLITLLQEKEQKITALSQQTTSLASQVATLSTNVPQDVVIKLQHEVADLKADREKRAKDEMESAIVTALSDGRLTKALEPWARDTAKTNPDAVKSFLASAKPIASLNQMQTDGKDFNQSDKTYGLDADALAMCSTLGVSPEEFAATMKGDA</sequence>
<reference evidence="1 2" key="1">
    <citation type="submission" date="2019-03" db="EMBL/GenBank/DDBJ databases">
        <title>Pragia sp. nov. isolated from the gut tract of Carduelis flavirostris.</title>
        <authorList>
            <person name="Ge Y."/>
        </authorList>
    </citation>
    <scope>NUCLEOTIDE SEQUENCE [LARGE SCALE GENOMIC DNA]</scope>
    <source>
        <strain evidence="1 2">CF-458</strain>
    </source>
</reference>
<dbReference type="KEGG" id="prag:EKN56_03045"/>
<evidence type="ECO:0000313" key="1">
    <source>
        <dbReference type="EMBL" id="QBH95470.1"/>
    </source>
</evidence>
<dbReference type="PIRSF" id="PIRSF016624">
    <property type="entry name" value="Mu_prophg_I"/>
    <property type="match status" value="1"/>
</dbReference>
<name>A0A411WGP4_9GAMM</name>
<dbReference type="Pfam" id="PF10123">
    <property type="entry name" value="Mu-like_Pro"/>
    <property type="match status" value="1"/>
</dbReference>
<gene>
    <name evidence="1" type="ORF">EKN56_03045</name>
</gene>
<dbReference type="Proteomes" id="UP000293154">
    <property type="component" value="Chromosome"/>
</dbReference>
<dbReference type="InterPro" id="IPR012106">
    <property type="entry name" value="Phage_Mu_Gp1"/>
</dbReference>